<dbReference type="GO" id="GO:0005737">
    <property type="term" value="C:cytoplasm"/>
    <property type="evidence" value="ECO:0007669"/>
    <property type="project" value="TreeGrafter"/>
</dbReference>
<dbReference type="InterPro" id="IPR036236">
    <property type="entry name" value="Znf_C2H2_sf"/>
</dbReference>
<keyword evidence="1 7" id="KW-0489">Methyltransferase</keyword>
<dbReference type="Pfam" id="PF04690">
    <property type="entry name" value="YABBY"/>
    <property type="match status" value="1"/>
</dbReference>
<organism evidence="10 11">
    <name type="scientific">Glycine soja</name>
    <name type="common">Wild soybean</name>
    <dbReference type="NCBI Taxonomy" id="3848"/>
    <lineage>
        <taxon>Eukaryota</taxon>
        <taxon>Viridiplantae</taxon>
        <taxon>Streptophyta</taxon>
        <taxon>Embryophyta</taxon>
        <taxon>Tracheophyta</taxon>
        <taxon>Spermatophyta</taxon>
        <taxon>Magnoliopsida</taxon>
        <taxon>eudicotyledons</taxon>
        <taxon>Gunneridae</taxon>
        <taxon>Pentapetalae</taxon>
        <taxon>rosids</taxon>
        <taxon>fabids</taxon>
        <taxon>Fabales</taxon>
        <taxon>Fabaceae</taxon>
        <taxon>Papilionoideae</taxon>
        <taxon>50 kb inversion clade</taxon>
        <taxon>NPAAA clade</taxon>
        <taxon>indigoferoid/millettioid clade</taxon>
        <taxon>Phaseoleae</taxon>
        <taxon>Glycine</taxon>
        <taxon>Glycine subgen. Soja</taxon>
    </lineage>
</organism>
<evidence type="ECO:0000259" key="8">
    <source>
        <dbReference type="Pfam" id="PF04690"/>
    </source>
</evidence>
<proteinExistence type="inferred from homology"/>
<comment type="similarity">
    <text evidence="7">Belongs to the methyltransferase superfamily.</text>
</comment>
<dbReference type="GO" id="GO:0032259">
    <property type="term" value="P:methylation"/>
    <property type="evidence" value="ECO:0007669"/>
    <property type="project" value="UniProtKB-KW"/>
</dbReference>
<dbReference type="GO" id="GO:0008270">
    <property type="term" value="F:zinc ion binding"/>
    <property type="evidence" value="ECO:0007669"/>
    <property type="project" value="UniProtKB-KW"/>
</dbReference>
<dbReference type="InterPro" id="IPR013085">
    <property type="entry name" value="U1-CZ_Znf_C2H2"/>
</dbReference>
<keyword evidence="7" id="KW-0812">Transmembrane</keyword>
<dbReference type="EC" id="2.1.1.-" evidence="7"/>
<evidence type="ECO:0000256" key="7">
    <source>
        <dbReference type="RuleBase" id="RU366043"/>
    </source>
</evidence>
<evidence type="ECO:0000259" key="9">
    <source>
        <dbReference type="Pfam" id="PF06220"/>
    </source>
</evidence>
<keyword evidence="3" id="KW-0479">Metal-binding</keyword>
<dbReference type="Pfam" id="PF03141">
    <property type="entry name" value="Methyltransf_29"/>
    <property type="match status" value="1"/>
</dbReference>
<dbReference type="SUPFAM" id="SSF57667">
    <property type="entry name" value="beta-beta-alpha zinc fingers"/>
    <property type="match status" value="1"/>
</dbReference>
<keyword evidence="2 7" id="KW-0808">Transferase</keyword>
<accession>A0A445I265</accession>
<gene>
    <name evidence="10" type="ORF">D0Y65_030110</name>
</gene>
<sequence>MPRYYCDYCDTYLTHDSVSCFPHRVPSWFKTELGPNIAFSFNTTAKTLTQSSFTIPPKSIVQNRGSNRTFELESATEKRHRVPSAYNRFIKEEIQRIKASNPDISHREAFSSAAKNCNEDINHYFRRFIDGEIGFNKCVQRNLTQAVTALIHLQKQSHLHNVNCPDDDIVGLIRKDGSSYKVLLKTFAGICYHSKMKLSYGRKLVKGIAIVQGSTSVTCIDEIKNSYPPPLCGKGYDVKSPYYREWQNYIGRTHSSRWISIKERETWPSRDHLNKKKLAIFGLQSNKFAKDSKSWKAAVQIYWSLLSPLIFSDHPKKPGDKNPPPPYNKLRNVLDMNAHVGGFNYAMLQAEKSIWVMNVVPLIGLNYLSLIQHRARESLHYDGTKIETSIEQKPKPKTVAKPIVAELAQRTLEVFPPQTQGSHPFLQSLIIVGKLLTSPLIMQSFIYHILAELEEGFLVDIMMPSMLNWVLGGNRKHLDPIFLCFAHRLSFM</sequence>
<name>A0A445I265_GLYSO</name>
<evidence type="ECO:0000256" key="3">
    <source>
        <dbReference type="ARBA" id="ARBA00022723"/>
    </source>
</evidence>
<feature type="domain" description="YABBY protein C-terminal" evidence="8">
    <location>
        <begin position="76"/>
        <end position="117"/>
    </location>
</feature>
<evidence type="ECO:0000256" key="5">
    <source>
        <dbReference type="ARBA" id="ARBA00022833"/>
    </source>
</evidence>
<dbReference type="Gene3D" id="3.30.160.60">
    <property type="entry name" value="Classic Zinc Finger"/>
    <property type="match status" value="1"/>
</dbReference>
<dbReference type="InterPro" id="IPR056775">
    <property type="entry name" value="YABBY_C"/>
</dbReference>
<dbReference type="Pfam" id="PF06220">
    <property type="entry name" value="zf-U1"/>
    <property type="match status" value="1"/>
</dbReference>
<evidence type="ECO:0000256" key="2">
    <source>
        <dbReference type="ARBA" id="ARBA00022679"/>
    </source>
</evidence>
<dbReference type="GO" id="GO:0016020">
    <property type="term" value="C:membrane"/>
    <property type="evidence" value="ECO:0007669"/>
    <property type="project" value="UniProtKB-SubCell"/>
</dbReference>
<protein>
    <recommendedName>
        <fullName evidence="7">Methyltransferase</fullName>
        <ecNumber evidence="7">2.1.1.-</ecNumber>
    </recommendedName>
</protein>
<dbReference type="GO" id="GO:0008168">
    <property type="term" value="F:methyltransferase activity"/>
    <property type="evidence" value="ECO:0007669"/>
    <property type="project" value="UniProtKB-UniRule"/>
</dbReference>
<comment type="subcellular location">
    <subcellularLocation>
        <location evidence="7">Membrane</location>
        <topology evidence="7">Single-pass type II membrane protein</topology>
    </subcellularLocation>
</comment>
<evidence type="ECO:0000313" key="11">
    <source>
        <dbReference type="Proteomes" id="UP000289340"/>
    </source>
</evidence>
<dbReference type="AlphaFoldDB" id="A0A445I265"/>
<evidence type="ECO:0000256" key="1">
    <source>
        <dbReference type="ARBA" id="ARBA00022603"/>
    </source>
</evidence>
<keyword evidence="6 7" id="KW-0325">Glycoprotein</keyword>
<reference evidence="10 11" key="1">
    <citation type="submission" date="2018-09" db="EMBL/GenBank/DDBJ databases">
        <title>A high-quality reference genome of wild soybean provides a powerful tool to mine soybean genomes.</title>
        <authorList>
            <person name="Xie M."/>
            <person name="Chung C.Y.L."/>
            <person name="Li M.-W."/>
            <person name="Wong F.-L."/>
            <person name="Chan T.-F."/>
            <person name="Lam H.-M."/>
        </authorList>
    </citation>
    <scope>NUCLEOTIDE SEQUENCE [LARGE SCALE GENOMIC DNA]</scope>
    <source>
        <strain evidence="11">cv. W05</strain>
        <tissue evidence="10">Hypocotyl of etiolated seedlings</tissue>
    </source>
</reference>
<dbReference type="Proteomes" id="UP000289340">
    <property type="component" value="Chromosome 11"/>
</dbReference>
<dbReference type="EMBL" id="QZWG01000011">
    <property type="protein sequence ID" value="RZB80220.1"/>
    <property type="molecule type" value="Genomic_DNA"/>
</dbReference>
<keyword evidence="11" id="KW-1185">Reference proteome</keyword>
<dbReference type="InterPro" id="IPR004159">
    <property type="entry name" value="Put_SAM_MeTrfase"/>
</dbReference>
<dbReference type="PANTHER" id="PTHR10108:SF1161">
    <property type="entry name" value="METHYLTRANSFERASE"/>
    <property type="match status" value="1"/>
</dbReference>
<feature type="domain" description="U1-C C2H2-type zinc finger" evidence="9">
    <location>
        <begin position="1"/>
        <end position="19"/>
    </location>
</feature>
<keyword evidence="5" id="KW-0862">Zinc</keyword>
<dbReference type="PANTHER" id="PTHR10108">
    <property type="entry name" value="SAM-DEPENDENT METHYLTRANSFERASE"/>
    <property type="match status" value="1"/>
</dbReference>
<keyword evidence="7" id="KW-0735">Signal-anchor</keyword>
<comment type="caution">
    <text evidence="10">The sequence shown here is derived from an EMBL/GenBank/DDBJ whole genome shotgun (WGS) entry which is preliminary data.</text>
</comment>
<evidence type="ECO:0000256" key="4">
    <source>
        <dbReference type="ARBA" id="ARBA00022771"/>
    </source>
</evidence>
<keyword evidence="4" id="KW-0863">Zinc-finger</keyword>
<dbReference type="CDD" id="cd00084">
    <property type="entry name" value="HMG-box_SF"/>
    <property type="match status" value="1"/>
</dbReference>
<evidence type="ECO:0000256" key="6">
    <source>
        <dbReference type="ARBA" id="ARBA00023180"/>
    </source>
</evidence>
<evidence type="ECO:0000313" key="10">
    <source>
        <dbReference type="EMBL" id="RZB80220.1"/>
    </source>
</evidence>